<protein>
    <submittedName>
        <fullName evidence="1">Uncharacterized protein</fullName>
    </submittedName>
</protein>
<gene>
    <name evidence="1" type="ORF">J2S19_001174</name>
</gene>
<keyword evidence="2" id="KW-1185">Reference proteome</keyword>
<evidence type="ECO:0000313" key="2">
    <source>
        <dbReference type="Proteomes" id="UP001234495"/>
    </source>
</evidence>
<name>A0ABT9ZCF6_9BACI</name>
<dbReference type="EMBL" id="JAUSUD010000004">
    <property type="protein sequence ID" value="MDQ0229922.1"/>
    <property type="molecule type" value="Genomic_DNA"/>
</dbReference>
<reference evidence="1 2" key="1">
    <citation type="submission" date="2023-07" db="EMBL/GenBank/DDBJ databases">
        <title>Genomic Encyclopedia of Type Strains, Phase IV (KMG-IV): sequencing the most valuable type-strain genomes for metagenomic binning, comparative biology and taxonomic classification.</title>
        <authorList>
            <person name="Goeker M."/>
        </authorList>
    </citation>
    <scope>NUCLEOTIDE SEQUENCE [LARGE SCALE GENOMIC DNA]</scope>
    <source>
        <strain evidence="1 2">DSM 29005</strain>
    </source>
</reference>
<organism evidence="1 2">
    <name type="scientific">Metabacillus malikii</name>
    <dbReference type="NCBI Taxonomy" id="1504265"/>
    <lineage>
        <taxon>Bacteria</taxon>
        <taxon>Bacillati</taxon>
        <taxon>Bacillota</taxon>
        <taxon>Bacilli</taxon>
        <taxon>Bacillales</taxon>
        <taxon>Bacillaceae</taxon>
        <taxon>Metabacillus</taxon>
    </lineage>
</organism>
<evidence type="ECO:0000313" key="1">
    <source>
        <dbReference type="EMBL" id="MDQ0229922.1"/>
    </source>
</evidence>
<accession>A0ABT9ZCF6</accession>
<dbReference type="Proteomes" id="UP001234495">
    <property type="component" value="Unassembled WGS sequence"/>
</dbReference>
<comment type="caution">
    <text evidence="1">The sequence shown here is derived from an EMBL/GenBank/DDBJ whole genome shotgun (WGS) entry which is preliminary data.</text>
</comment>
<proteinExistence type="predicted"/>
<sequence length="96" mass="11207">MVPVQITLQAVTFINRIIKKIGMNRMYFVVLDLGCSECGESSNVLGIYTSQLKAKDALTKYKKVHHLENDLDHEFFIYKIDELNKIYHNSYEHIVE</sequence>